<feature type="region of interest" description="Disordered" evidence="1">
    <location>
        <begin position="93"/>
        <end position="117"/>
    </location>
</feature>
<keyword evidence="2" id="KW-0472">Membrane</keyword>
<dbReference type="PANTHER" id="PTHR10424">
    <property type="entry name" value="VIRAL ENVELOPE PROTEIN"/>
    <property type="match status" value="1"/>
</dbReference>
<keyword evidence="2" id="KW-0812">Transmembrane</keyword>
<dbReference type="SUPFAM" id="SSF58069">
    <property type="entry name" value="Virus ectodomain"/>
    <property type="match status" value="1"/>
</dbReference>
<gene>
    <name evidence="3" type="ORF">mPipKuh1_008187</name>
</gene>
<evidence type="ECO:0000313" key="3">
    <source>
        <dbReference type="EMBL" id="KAF6331884.1"/>
    </source>
</evidence>
<name>A0A7J7W345_PIPKU</name>
<proteinExistence type="predicted"/>
<keyword evidence="4" id="KW-1185">Reference proteome</keyword>
<dbReference type="EMBL" id="JACAGB010000012">
    <property type="protein sequence ID" value="KAF6331884.1"/>
    <property type="molecule type" value="Genomic_DNA"/>
</dbReference>
<comment type="caution">
    <text evidence="3">The sequence shown here is derived from an EMBL/GenBank/DDBJ whole genome shotgun (WGS) entry which is preliminary data.</text>
</comment>
<accession>A0A7J7W345</accession>
<dbReference type="Proteomes" id="UP000558488">
    <property type="component" value="Unassembled WGS sequence"/>
</dbReference>
<feature type="transmembrane region" description="Helical" evidence="2">
    <location>
        <begin position="56"/>
        <end position="82"/>
    </location>
</feature>
<dbReference type="AlphaFoldDB" id="A0A7J7W345"/>
<evidence type="ECO:0008006" key="5">
    <source>
        <dbReference type="Google" id="ProtNLM"/>
    </source>
</evidence>
<dbReference type="InterPro" id="IPR018154">
    <property type="entry name" value="TLV/ENV_coat_polyprotein"/>
</dbReference>
<dbReference type="PANTHER" id="PTHR10424:SF82">
    <property type="entry name" value="ENVELOPE GLYCOPROTEIN-RELATED"/>
    <property type="match status" value="1"/>
</dbReference>
<dbReference type="Gene3D" id="1.10.287.210">
    <property type="match status" value="1"/>
</dbReference>
<evidence type="ECO:0000313" key="4">
    <source>
        <dbReference type="Proteomes" id="UP000558488"/>
    </source>
</evidence>
<dbReference type="Pfam" id="PF00429">
    <property type="entry name" value="TLV_coat"/>
    <property type="match status" value="1"/>
</dbReference>
<evidence type="ECO:0000256" key="1">
    <source>
        <dbReference type="SAM" id="MobiDB-lite"/>
    </source>
</evidence>
<evidence type="ECO:0000256" key="2">
    <source>
        <dbReference type="SAM" id="Phobius"/>
    </source>
</evidence>
<protein>
    <recommendedName>
        <fullName evidence="5">ENV1 protein</fullName>
    </recommendedName>
</protein>
<keyword evidence="2" id="KW-1133">Transmembrane helix</keyword>
<reference evidence="3 4" key="1">
    <citation type="journal article" date="2020" name="Nature">
        <title>Six reference-quality genomes reveal evolution of bat adaptations.</title>
        <authorList>
            <person name="Jebb D."/>
            <person name="Huang Z."/>
            <person name="Pippel M."/>
            <person name="Hughes G.M."/>
            <person name="Lavrichenko K."/>
            <person name="Devanna P."/>
            <person name="Winkler S."/>
            <person name="Jermiin L.S."/>
            <person name="Skirmuntt E.C."/>
            <person name="Katzourakis A."/>
            <person name="Burkitt-Gray L."/>
            <person name="Ray D.A."/>
            <person name="Sullivan K.A.M."/>
            <person name="Roscito J.G."/>
            <person name="Kirilenko B.M."/>
            <person name="Davalos L.M."/>
            <person name="Corthals A.P."/>
            <person name="Power M.L."/>
            <person name="Jones G."/>
            <person name="Ransome R.D."/>
            <person name="Dechmann D.K.N."/>
            <person name="Locatelli A.G."/>
            <person name="Puechmaille S.J."/>
            <person name="Fedrigo O."/>
            <person name="Jarvis E.D."/>
            <person name="Hiller M."/>
            <person name="Vernes S.C."/>
            <person name="Myers E.W."/>
            <person name="Teeling E.C."/>
        </authorList>
    </citation>
    <scope>NUCLEOTIDE SEQUENCE [LARGE SCALE GENOMIC DNA]</scope>
    <source>
        <strain evidence="3">MPipKuh1</strain>
        <tissue evidence="3">Flight muscle</tissue>
    </source>
</reference>
<sequence>MQQGGLCAGEECCFYVDHLGVVKKSMALIREGLQKRKLEREQSQSWYESLFNWSPWLTTLISTLVRPLAILLMLLTFGPCIINRLVPFVKERAHRGGSDDGSACPVQASGSRRRSRNAVRPMIGPVSFKTRGE</sequence>
<organism evidence="3 4">
    <name type="scientific">Pipistrellus kuhlii</name>
    <name type="common">Kuhl's pipistrelle</name>
    <dbReference type="NCBI Taxonomy" id="59472"/>
    <lineage>
        <taxon>Eukaryota</taxon>
        <taxon>Metazoa</taxon>
        <taxon>Chordata</taxon>
        <taxon>Craniata</taxon>
        <taxon>Vertebrata</taxon>
        <taxon>Euteleostomi</taxon>
        <taxon>Mammalia</taxon>
        <taxon>Eutheria</taxon>
        <taxon>Laurasiatheria</taxon>
        <taxon>Chiroptera</taxon>
        <taxon>Yangochiroptera</taxon>
        <taxon>Vespertilionidae</taxon>
        <taxon>Pipistrellus</taxon>
    </lineage>
</organism>